<feature type="compositionally biased region" description="Low complexity" evidence="1">
    <location>
        <begin position="141"/>
        <end position="162"/>
    </location>
</feature>
<feature type="transmembrane region" description="Helical" evidence="2">
    <location>
        <begin position="164"/>
        <end position="186"/>
    </location>
</feature>
<evidence type="ECO:0000256" key="1">
    <source>
        <dbReference type="SAM" id="MobiDB-lite"/>
    </source>
</evidence>
<sequence>MPDRRFTAATAVLTGLLVLGTATTAHAHGDTIRLTVTGVTAGHPVTTATWEDDGHPVREKVAGTLTATSADGTTLGPWRFVPVPDKPGTFTTAEALPAGRWTVTAQTAFPALGHGEAETEVTAASLTAATGAPAGPPAPSRAPSSAPPADGGAPSASGSEDGPGVGAVAFGVAALAVAALGVSLAFRLRRRGRRNA</sequence>
<feature type="region of interest" description="Disordered" evidence="1">
    <location>
        <begin position="129"/>
        <end position="162"/>
    </location>
</feature>
<keyword evidence="2" id="KW-0472">Membrane</keyword>
<dbReference type="Proteomes" id="UP000664781">
    <property type="component" value="Unassembled WGS sequence"/>
</dbReference>
<gene>
    <name evidence="4" type="ORF">J1792_13725</name>
</gene>
<keyword evidence="2" id="KW-0812">Transmembrane</keyword>
<evidence type="ECO:0000313" key="5">
    <source>
        <dbReference type="Proteomes" id="UP000664781"/>
    </source>
</evidence>
<evidence type="ECO:0000256" key="2">
    <source>
        <dbReference type="SAM" id="Phobius"/>
    </source>
</evidence>
<keyword evidence="3" id="KW-0732">Signal</keyword>
<reference evidence="4" key="1">
    <citation type="submission" date="2021-03" db="EMBL/GenBank/DDBJ databases">
        <title>Streptomyces strains.</title>
        <authorList>
            <person name="Lund M.B."/>
            <person name="Toerring T."/>
        </authorList>
    </citation>
    <scope>NUCLEOTIDE SEQUENCE</scope>
    <source>
        <strain evidence="4">JCM 4242</strain>
    </source>
</reference>
<accession>A0A939FME7</accession>
<proteinExistence type="predicted"/>
<evidence type="ECO:0000313" key="4">
    <source>
        <dbReference type="EMBL" id="MBO0653799.1"/>
    </source>
</evidence>
<comment type="caution">
    <text evidence="4">The sequence shown here is derived from an EMBL/GenBank/DDBJ whole genome shotgun (WGS) entry which is preliminary data.</text>
</comment>
<evidence type="ECO:0008006" key="6">
    <source>
        <dbReference type="Google" id="ProtNLM"/>
    </source>
</evidence>
<evidence type="ECO:0000256" key="3">
    <source>
        <dbReference type="SAM" id="SignalP"/>
    </source>
</evidence>
<protein>
    <recommendedName>
        <fullName evidence="6">DUF4198 domain-containing protein</fullName>
    </recommendedName>
</protein>
<feature type="signal peptide" evidence="3">
    <location>
        <begin position="1"/>
        <end position="27"/>
    </location>
</feature>
<keyword evidence="2" id="KW-1133">Transmembrane helix</keyword>
<dbReference type="AlphaFoldDB" id="A0A939FME7"/>
<dbReference type="EMBL" id="JAFMOF010000002">
    <property type="protein sequence ID" value="MBO0653799.1"/>
    <property type="molecule type" value="Genomic_DNA"/>
</dbReference>
<dbReference type="RefSeq" id="WP_086575036.1">
    <property type="nucleotide sequence ID" value="NZ_JAFMOF010000002.1"/>
</dbReference>
<keyword evidence="5" id="KW-1185">Reference proteome</keyword>
<name>A0A939FME7_9ACTN</name>
<feature type="chain" id="PRO_5037945253" description="DUF4198 domain-containing protein" evidence="3">
    <location>
        <begin position="28"/>
        <end position="196"/>
    </location>
</feature>
<organism evidence="4 5">
    <name type="scientific">Streptomyces triculaminicus</name>
    <dbReference type="NCBI Taxonomy" id="2816232"/>
    <lineage>
        <taxon>Bacteria</taxon>
        <taxon>Bacillati</taxon>
        <taxon>Actinomycetota</taxon>
        <taxon>Actinomycetes</taxon>
        <taxon>Kitasatosporales</taxon>
        <taxon>Streptomycetaceae</taxon>
        <taxon>Streptomyces</taxon>
    </lineage>
</organism>